<comment type="caution">
    <text evidence="2">The sequence shown here is derived from an EMBL/GenBank/DDBJ whole genome shotgun (WGS) entry which is preliminary data.</text>
</comment>
<organism evidence="2">
    <name type="scientific">Tanacetum cinerariifolium</name>
    <name type="common">Dalmatian daisy</name>
    <name type="synonym">Chrysanthemum cinerariifolium</name>
    <dbReference type="NCBI Taxonomy" id="118510"/>
    <lineage>
        <taxon>Eukaryota</taxon>
        <taxon>Viridiplantae</taxon>
        <taxon>Streptophyta</taxon>
        <taxon>Embryophyta</taxon>
        <taxon>Tracheophyta</taxon>
        <taxon>Spermatophyta</taxon>
        <taxon>Magnoliopsida</taxon>
        <taxon>eudicotyledons</taxon>
        <taxon>Gunneridae</taxon>
        <taxon>Pentapetalae</taxon>
        <taxon>asterids</taxon>
        <taxon>campanulids</taxon>
        <taxon>Asterales</taxon>
        <taxon>Asteraceae</taxon>
        <taxon>Asteroideae</taxon>
        <taxon>Anthemideae</taxon>
        <taxon>Anthemidinae</taxon>
        <taxon>Tanacetum</taxon>
    </lineage>
</organism>
<evidence type="ECO:0000256" key="1">
    <source>
        <dbReference type="SAM" id="MobiDB-lite"/>
    </source>
</evidence>
<sequence length="89" mass="8939">AAHAGEAAAGARQHLHHAIKRAVERDALQGAHGHKAVPDIESCIASRPAARGGGQRLRGARNRAGGGYAGGVGGDGHGRRALVITRLGA</sequence>
<protein>
    <submittedName>
        <fullName evidence="2">Uncharacterized protein</fullName>
    </submittedName>
</protein>
<feature type="compositionally biased region" description="Low complexity" evidence="1">
    <location>
        <begin position="1"/>
        <end position="11"/>
    </location>
</feature>
<name>A0A699XFQ6_TANCI</name>
<accession>A0A699XFQ6</accession>
<feature type="non-terminal residue" evidence="2">
    <location>
        <position position="1"/>
    </location>
</feature>
<feature type="non-terminal residue" evidence="2">
    <location>
        <position position="89"/>
    </location>
</feature>
<proteinExistence type="predicted"/>
<feature type="region of interest" description="Disordered" evidence="1">
    <location>
        <begin position="1"/>
        <end position="77"/>
    </location>
</feature>
<evidence type="ECO:0000313" key="2">
    <source>
        <dbReference type="EMBL" id="GFD56838.1"/>
    </source>
</evidence>
<feature type="compositionally biased region" description="Gly residues" evidence="1">
    <location>
        <begin position="64"/>
        <end position="75"/>
    </location>
</feature>
<dbReference type="EMBL" id="BKCJ011833949">
    <property type="protein sequence ID" value="GFD56838.1"/>
    <property type="molecule type" value="Genomic_DNA"/>
</dbReference>
<dbReference type="AlphaFoldDB" id="A0A699XFQ6"/>
<gene>
    <name evidence="2" type="ORF">Tci_928807</name>
</gene>
<reference evidence="2" key="1">
    <citation type="journal article" date="2019" name="Sci. Rep.">
        <title>Draft genome of Tanacetum cinerariifolium, the natural source of mosquito coil.</title>
        <authorList>
            <person name="Yamashiro T."/>
            <person name="Shiraishi A."/>
            <person name="Satake H."/>
            <person name="Nakayama K."/>
        </authorList>
    </citation>
    <scope>NUCLEOTIDE SEQUENCE</scope>
</reference>